<gene>
    <name evidence="5" type="primary">folr</name>
</gene>
<evidence type="ECO:0000256" key="2">
    <source>
        <dbReference type="ARBA" id="ARBA00022729"/>
    </source>
</evidence>
<dbReference type="Pfam" id="PF03024">
    <property type="entry name" value="Folate_rec"/>
    <property type="match status" value="1"/>
</dbReference>
<reference evidence="6" key="3">
    <citation type="journal article" date="2014" name="Nature">
        <title>Elephant shark genome provides unique insights into gnathostome evolution.</title>
        <authorList>
            <consortium name="International Elephant Shark Genome Sequencing Consortium"/>
            <person name="Venkatesh B."/>
            <person name="Lee A.P."/>
            <person name="Ravi V."/>
            <person name="Maurya A.K."/>
            <person name="Lian M.M."/>
            <person name="Swann J.B."/>
            <person name="Ohta Y."/>
            <person name="Flajnik M.F."/>
            <person name="Sutoh Y."/>
            <person name="Kasahara M."/>
            <person name="Hoon S."/>
            <person name="Gangu V."/>
            <person name="Roy S.W."/>
            <person name="Irimia M."/>
            <person name="Korzh V."/>
            <person name="Kondrychyn I."/>
            <person name="Lim Z.W."/>
            <person name="Tay B.H."/>
            <person name="Tohari S."/>
            <person name="Kong K.W."/>
            <person name="Ho S."/>
            <person name="Lorente-Galdos B."/>
            <person name="Quilez J."/>
            <person name="Marques-Bonet T."/>
            <person name="Raney B.J."/>
            <person name="Ingham P.W."/>
            <person name="Tay A."/>
            <person name="Hillier L.W."/>
            <person name="Minx P."/>
            <person name="Boehm T."/>
            <person name="Wilson R.K."/>
            <person name="Brenner S."/>
            <person name="Warren W.C."/>
        </authorList>
    </citation>
    <scope>NUCLEOTIDE SEQUENCE [LARGE SCALE GENOMIC DNA]</scope>
</reference>
<evidence type="ECO:0000259" key="4">
    <source>
        <dbReference type="Pfam" id="PF03024"/>
    </source>
</evidence>
<comment type="similarity">
    <text evidence="1">Belongs to the folate receptor family.</text>
</comment>
<name>A0A4W3HFC4_CALMI</name>
<dbReference type="AlphaFoldDB" id="A0A4W3HFC4"/>
<dbReference type="Proteomes" id="UP000314986">
    <property type="component" value="Unassembled WGS sequence"/>
</dbReference>
<reference evidence="6" key="1">
    <citation type="journal article" date="2006" name="Science">
        <title>Ancient noncoding elements conserved in the human genome.</title>
        <authorList>
            <person name="Venkatesh B."/>
            <person name="Kirkness E.F."/>
            <person name="Loh Y.H."/>
            <person name="Halpern A.L."/>
            <person name="Lee A.P."/>
            <person name="Johnson J."/>
            <person name="Dandona N."/>
            <person name="Viswanathan L.D."/>
            <person name="Tay A."/>
            <person name="Venter J.C."/>
            <person name="Strausberg R.L."/>
            <person name="Brenner S."/>
        </authorList>
    </citation>
    <scope>NUCLEOTIDE SEQUENCE [LARGE SCALE GENOMIC DNA]</scope>
</reference>
<keyword evidence="3" id="KW-1015">Disulfide bond</keyword>
<sequence length="320" mass="36085">MIDFKSLMNLYFGPVGGGGAVGGGGSALSQGDWEGIVFINLPQSQSNLFPGVGSFPQAVARVFPTAGHATREMLRLLILGLTLSVVVMAVDEEEVLNSCMDGKHHKARPSSEGALYRQCAPWKSNACCTSNTSEEAHLDQSYLYGFNWDHCGILTEQCKRHFIQDTCLYECSPHLGPWVQKADESWRKERILDVPICKTDCEEWWTDCKEDFTCKENWHKGWDWSSGINKCPENTECRKFTDVFPSPADFCEKVWSNSYKYTSYDRGSKRCVQLWFEGNRNPNKEVARFYAVQKGLISESPVDKRTALLPLTVFLAVMLS</sequence>
<keyword evidence="6" id="KW-1185">Reference proteome</keyword>
<dbReference type="InParanoid" id="A0A4W3HFC4"/>
<protein>
    <submittedName>
        <fullName evidence="5">Folate receptor</fullName>
    </submittedName>
</protein>
<evidence type="ECO:0000256" key="3">
    <source>
        <dbReference type="ARBA" id="ARBA00023157"/>
    </source>
</evidence>
<dbReference type="PANTHER" id="PTHR10517:SF14">
    <property type="entry name" value="FOLATE RECEPTOR 1-RELATED"/>
    <property type="match status" value="1"/>
</dbReference>
<reference evidence="6" key="2">
    <citation type="journal article" date="2007" name="PLoS Biol.">
        <title>Survey sequencing and comparative analysis of the elephant shark (Callorhinchus milii) genome.</title>
        <authorList>
            <person name="Venkatesh B."/>
            <person name="Kirkness E.F."/>
            <person name="Loh Y.H."/>
            <person name="Halpern A.L."/>
            <person name="Lee A.P."/>
            <person name="Johnson J."/>
            <person name="Dandona N."/>
            <person name="Viswanathan L.D."/>
            <person name="Tay A."/>
            <person name="Venter J.C."/>
            <person name="Strausberg R.L."/>
            <person name="Brenner S."/>
        </authorList>
    </citation>
    <scope>NUCLEOTIDE SEQUENCE [LARGE SCALE GENOMIC DNA]</scope>
</reference>
<dbReference type="GO" id="GO:0009897">
    <property type="term" value="C:external side of plasma membrane"/>
    <property type="evidence" value="ECO:0007669"/>
    <property type="project" value="TreeGrafter"/>
</dbReference>
<evidence type="ECO:0000256" key="1">
    <source>
        <dbReference type="ARBA" id="ARBA00007932"/>
    </source>
</evidence>
<keyword evidence="2" id="KW-0732">Signal</keyword>
<evidence type="ECO:0000313" key="5">
    <source>
        <dbReference type="Ensembl" id="ENSCMIP00000014050.1"/>
    </source>
</evidence>
<reference evidence="5" key="4">
    <citation type="submission" date="2025-08" db="UniProtKB">
        <authorList>
            <consortium name="Ensembl"/>
        </authorList>
    </citation>
    <scope>IDENTIFICATION</scope>
</reference>
<proteinExistence type="inferred from homology"/>
<dbReference type="PANTHER" id="PTHR10517">
    <property type="entry name" value="FOLATE RECEPTOR"/>
    <property type="match status" value="1"/>
</dbReference>
<dbReference type="Ensembl" id="ENSCMIT00000014354.1">
    <property type="protein sequence ID" value="ENSCMIP00000014050.1"/>
    <property type="gene ID" value="ENSCMIG00000006999.1"/>
</dbReference>
<dbReference type="InterPro" id="IPR018143">
    <property type="entry name" value="Folate_rcpt-like"/>
</dbReference>
<feature type="domain" description="Folate receptor-like" evidence="4">
    <location>
        <begin position="99"/>
        <end position="273"/>
    </location>
</feature>
<organism evidence="5 6">
    <name type="scientific">Callorhinchus milii</name>
    <name type="common">Ghost shark</name>
    <dbReference type="NCBI Taxonomy" id="7868"/>
    <lineage>
        <taxon>Eukaryota</taxon>
        <taxon>Metazoa</taxon>
        <taxon>Chordata</taxon>
        <taxon>Craniata</taxon>
        <taxon>Vertebrata</taxon>
        <taxon>Chondrichthyes</taxon>
        <taxon>Holocephali</taxon>
        <taxon>Chimaeriformes</taxon>
        <taxon>Callorhinchidae</taxon>
        <taxon>Callorhinchus</taxon>
    </lineage>
</organism>
<dbReference type="STRING" id="7868.ENSCMIP00000014050"/>
<dbReference type="GeneTree" id="ENSGT00950000183144"/>
<reference evidence="5" key="5">
    <citation type="submission" date="2025-09" db="UniProtKB">
        <authorList>
            <consortium name="Ensembl"/>
        </authorList>
    </citation>
    <scope>IDENTIFICATION</scope>
</reference>
<dbReference type="InterPro" id="IPR004269">
    <property type="entry name" value="Folate_rcpt"/>
</dbReference>
<accession>A0A4W3HFC4</accession>
<dbReference type="GO" id="GO:0038023">
    <property type="term" value="F:signaling receptor activity"/>
    <property type="evidence" value="ECO:0007669"/>
    <property type="project" value="TreeGrafter"/>
</dbReference>
<evidence type="ECO:0000313" key="6">
    <source>
        <dbReference type="Proteomes" id="UP000314986"/>
    </source>
</evidence>